<dbReference type="Pfam" id="PF21837">
    <property type="entry name" value="DUF6896"/>
    <property type="match status" value="1"/>
</dbReference>
<name>A0ABV8ZEQ9_9FLAO</name>
<gene>
    <name evidence="2" type="ORF">ACFO3N_09905</name>
</gene>
<comment type="caution">
    <text evidence="2">The sequence shown here is derived from an EMBL/GenBank/DDBJ whole genome shotgun (WGS) entry which is preliminary data.</text>
</comment>
<sequence>MIEKILTDYITFIRSFEALLKDKYQKNINPCLFSITFFERVGSINGIEYYFHGSGCTAKKDGVIYAYDISIFEKDIIEFSQWNLTELIRTHPEYQKLNYSEDYIEYELYQLINKGILEWLTFERIEGKAFGCVFKCYRVVQEAFFV</sequence>
<keyword evidence="3" id="KW-1185">Reference proteome</keyword>
<dbReference type="EMBL" id="JBHSFY010000005">
    <property type="protein sequence ID" value="MFC4477374.1"/>
    <property type="molecule type" value="Genomic_DNA"/>
</dbReference>
<evidence type="ECO:0000313" key="3">
    <source>
        <dbReference type="Proteomes" id="UP001596003"/>
    </source>
</evidence>
<accession>A0ABV8ZEQ9</accession>
<evidence type="ECO:0000259" key="1">
    <source>
        <dbReference type="Pfam" id="PF21837"/>
    </source>
</evidence>
<organism evidence="2 3">
    <name type="scientific">Flavobacterium chungangensis</name>
    <dbReference type="NCBI Taxonomy" id="2708132"/>
    <lineage>
        <taxon>Bacteria</taxon>
        <taxon>Pseudomonadati</taxon>
        <taxon>Bacteroidota</taxon>
        <taxon>Flavobacteriia</taxon>
        <taxon>Flavobacteriales</taxon>
        <taxon>Flavobacteriaceae</taxon>
        <taxon>Flavobacterium</taxon>
    </lineage>
</organism>
<dbReference type="Proteomes" id="UP001596003">
    <property type="component" value="Unassembled WGS sequence"/>
</dbReference>
<evidence type="ECO:0000313" key="2">
    <source>
        <dbReference type="EMBL" id="MFC4477374.1"/>
    </source>
</evidence>
<dbReference type="RefSeq" id="WP_379797324.1">
    <property type="nucleotide sequence ID" value="NZ_JBHSFY010000005.1"/>
</dbReference>
<proteinExistence type="predicted"/>
<feature type="domain" description="DUF6896" evidence="1">
    <location>
        <begin position="3"/>
        <end position="120"/>
    </location>
</feature>
<dbReference type="InterPro" id="IPR054191">
    <property type="entry name" value="DUF6896"/>
</dbReference>
<protein>
    <submittedName>
        <fullName evidence="2">DUF6896 domain-containing protein</fullName>
    </submittedName>
</protein>
<reference evidence="3" key="1">
    <citation type="journal article" date="2019" name="Int. J. Syst. Evol. Microbiol.">
        <title>The Global Catalogue of Microorganisms (GCM) 10K type strain sequencing project: providing services to taxonomists for standard genome sequencing and annotation.</title>
        <authorList>
            <consortium name="The Broad Institute Genomics Platform"/>
            <consortium name="The Broad Institute Genome Sequencing Center for Infectious Disease"/>
            <person name="Wu L."/>
            <person name="Ma J."/>
        </authorList>
    </citation>
    <scope>NUCLEOTIDE SEQUENCE [LARGE SCALE GENOMIC DNA]</scope>
    <source>
        <strain evidence="3">NBRC 103627</strain>
    </source>
</reference>